<dbReference type="Proteomes" id="UP000452188">
    <property type="component" value="Unassembled WGS sequence"/>
</dbReference>
<sequence length="246" mass="29422">MIPKIIHYSWVGTEIPNNVKLRINEWKRTLPDWKFMFWNENNYDFNQFWFTQKKMRDKDWGYATDELRYDVINKYGGFYLDTDMIIKKDLSPLLNENMVWGFMYDNSLLTSFFGAAPNQPFLDVILSEYSDHKNNEDLFRMTSNPFVTNIFLKKISSFESNGKMQNLNFENKGIKVFPRDYFCYPTRNRKANYTEHLFDNSWGTSNKGVYGVAKHEMRKLFPILYGNIANRRGVNYSKQFISEVHK</sequence>
<keyword evidence="1 2" id="KW-0808">Transferase</keyword>
<reference evidence="2 3" key="1">
    <citation type="submission" date="2019-11" db="EMBL/GenBank/DDBJ databases">
        <title>Draft genome sequence of 12 host-associated Lactobacillus reuteri rodent strains.</title>
        <authorList>
            <person name="Zhang S."/>
            <person name="Ozcam M."/>
            <person name="Van Pijkeren J.P."/>
        </authorList>
    </citation>
    <scope>NUCLEOTIDE SEQUENCE [LARGE SCALE GENOMIC DNA]</scope>
    <source>
        <strain evidence="2 3">6799jm-1</strain>
    </source>
</reference>
<gene>
    <name evidence="2" type="ORF">GIX79_07670</name>
</gene>
<dbReference type="InterPro" id="IPR029044">
    <property type="entry name" value="Nucleotide-diphossugar_trans"/>
</dbReference>
<dbReference type="InterPro" id="IPR007577">
    <property type="entry name" value="GlycoTrfase_DXD_sugar-bd_CS"/>
</dbReference>
<dbReference type="EMBL" id="WJMV01000028">
    <property type="protein sequence ID" value="MRG75631.1"/>
    <property type="molecule type" value="Genomic_DNA"/>
</dbReference>
<evidence type="ECO:0000313" key="3">
    <source>
        <dbReference type="Proteomes" id="UP000452188"/>
    </source>
</evidence>
<dbReference type="PANTHER" id="PTHR32385">
    <property type="entry name" value="MANNOSYL PHOSPHORYLINOSITOL CERAMIDE SYNTHASE"/>
    <property type="match status" value="1"/>
</dbReference>
<evidence type="ECO:0000313" key="2">
    <source>
        <dbReference type="EMBL" id="MRG75631.1"/>
    </source>
</evidence>
<dbReference type="PANTHER" id="PTHR32385:SF15">
    <property type="entry name" value="INOSITOL PHOSPHOCERAMIDE MANNOSYLTRANSFERASE 1"/>
    <property type="match status" value="1"/>
</dbReference>
<dbReference type="AlphaFoldDB" id="A0AAW9U6S1"/>
<dbReference type="InterPro" id="IPR051706">
    <property type="entry name" value="Glycosyltransferase_domain"/>
</dbReference>
<organism evidence="2 3">
    <name type="scientific">Limosilactobacillus reuteri</name>
    <name type="common">Lactobacillus reuteri</name>
    <dbReference type="NCBI Taxonomy" id="1598"/>
    <lineage>
        <taxon>Bacteria</taxon>
        <taxon>Bacillati</taxon>
        <taxon>Bacillota</taxon>
        <taxon>Bacilli</taxon>
        <taxon>Lactobacillales</taxon>
        <taxon>Lactobacillaceae</taxon>
        <taxon>Limosilactobacillus</taxon>
    </lineage>
</organism>
<dbReference type="GO" id="GO:0016020">
    <property type="term" value="C:membrane"/>
    <property type="evidence" value="ECO:0007669"/>
    <property type="project" value="GOC"/>
</dbReference>
<name>A0AAW9U6S1_LIMRT</name>
<dbReference type="Pfam" id="PF04488">
    <property type="entry name" value="Gly_transf_sug"/>
    <property type="match status" value="1"/>
</dbReference>
<dbReference type="RefSeq" id="WP_019253845.1">
    <property type="nucleotide sequence ID" value="NZ_LT600329.1"/>
</dbReference>
<dbReference type="SUPFAM" id="SSF53448">
    <property type="entry name" value="Nucleotide-diphospho-sugar transferases"/>
    <property type="match status" value="1"/>
</dbReference>
<evidence type="ECO:0000256" key="1">
    <source>
        <dbReference type="ARBA" id="ARBA00022679"/>
    </source>
</evidence>
<dbReference type="Gene3D" id="3.90.550.20">
    <property type="match status" value="1"/>
</dbReference>
<dbReference type="GO" id="GO:0051999">
    <property type="term" value="P:mannosyl-inositol phosphorylceramide biosynthetic process"/>
    <property type="evidence" value="ECO:0007669"/>
    <property type="project" value="TreeGrafter"/>
</dbReference>
<accession>A0AAW9U6S1</accession>
<protein>
    <submittedName>
        <fullName evidence="2">Glycosyl transferase</fullName>
    </submittedName>
</protein>
<comment type="caution">
    <text evidence="2">The sequence shown here is derived from an EMBL/GenBank/DDBJ whole genome shotgun (WGS) entry which is preliminary data.</text>
</comment>
<proteinExistence type="predicted"/>
<dbReference type="GO" id="GO:0000030">
    <property type="term" value="F:mannosyltransferase activity"/>
    <property type="evidence" value="ECO:0007669"/>
    <property type="project" value="TreeGrafter"/>
</dbReference>